<keyword evidence="2" id="KW-1185">Reference proteome</keyword>
<proteinExistence type="predicted"/>
<reference evidence="1 2" key="1">
    <citation type="submission" date="2016-10" db="EMBL/GenBank/DDBJ databases">
        <authorList>
            <person name="de Groot N.N."/>
        </authorList>
    </citation>
    <scope>NUCLEOTIDE SEQUENCE [LARGE SCALE GENOMIC DNA]</scope>
    <source>
        <strain evidence="1 2">CGMCC 1.11156</strain>
    </source>
</reference>
<evidence type="ECO:0000313" key="2">
    <source>
        <dbReference type="Proteomes" id="UP000198649"/>
    </source>
</evidence>
<organism evidence="1 2">
    <name type="scientific">Nocardioides psychrotolerans</name>
    <dbReference type="NCBI Taxonomy" id="1005945"/>
    <lineage>
        <taxon>Bacteria</taxon>
        <taxon>Bacillati</taxon>
        <taxon>Actinomycetota</taxon>
        <taxon>Actinomycetes</taxon>
        <taxon>Propionibacteriales</taxon>
        <taxon>Nocardioidaceae</taxon>
        <taxon>Nocardioides</taxon>
    </lineage>
</organism>
<sequence length="53" mass="5642">MNKVLIALVVLFFGFWMFTDPGGLADATSAAGGQVADWGGTLFRAVIDFFGEL</sequence>
<dbReference type="STRING" id="1005945.SAMN05216561_104202"/>
<dbReference type="RefSeq" id="WP_170259122.1">
    <property type="nucleotide sequence ID" value="NZ_BKAF01000009.1"/>
</dbReference>
<name>A0A1I3F2T4_9ACTN</name>
<dbReference type="AlphaFoldDB" id="A0A1I3F2T4"/>
<gene>
    <name evidence="1" type="ORF">SAMN05216561_104202</name>
</gene>
<protein>
    <submittedName>
        <fullName evidence="1">Uncharacterized protein</fullName>
    </submittedName>
</protein>
<accession>A0A1I3F2T4</accession>
<dbReference type="EMBL" id="FOQG01000004">
    <property type="protein sequence ID" value="SFI05534.1"/>
    <property type="molecule type" value="Genomic_DNA"/>
</dbReference>
<evidence type="ECO:0000313" key="1">
    <source>
        <dbReference type="EMBL" id="SFI05534.1"/>
    </source>
</evidence>
<dbReference type="Proteomes" id="UP000198649">
    <property type="component" value="Unassembled WGS sequence"/>
</dbReference>